<feature type="compositionally biased region" description="Polar residues" evidence="1">
    <location>
        <begin position="66"/>
        <end position="101"/>
    </location>
</feature>
<reference evidence="3 4" key="1">
    <citation type="submission" date="2020-01" db="EMBL/GenBank/DDBJ databases">
        <authorList>
            <person name="Gupta K D."/>
        </authorList>
    </citation>
    <scope>NUCLEOTIDE SEQUENCE [LARGE SCALE GENOMIC DNA]</scope>
</reference>
<protein>
    <submittedName>
        <fullName evidence="3">Uncharacterized protein</fullName>
    </submittedName>
</protein>
<keyword evidence="2" id="KW-0472">Membrane</keyword>
<feature type="compositionally biased region" description="Basic and acidic residues" evidence="1">
    <location>
        <begin position="117"/>
        <end position="130"/>
    </location>
</feature>
<keyword evidence="2" id="KW-1133">Transmembrane helix</keyword>
<keyword evidence="2" id="KW-0812">Transmembrane</keyword>
<evidence type="ECO:0000256" key="2">
    <source>
        <dbReference type="SAM" id="Phobius"/>
    </source>
</evidence>
<proteinExistence type="predicted"/>
<accession>A0A8S0XNA8</accession>
<name>A0A8S0XNA8_CYCAE</name>
<evidence type="ECO:0000313" key="4">
    <source>
        <dbReference type="Proteomes" id="UP000467700"/>
    </source>
</evidence>
<evidence type="ECO:0000313" key="3">
    <source>
        <dbReference type="EMBL" id="CAA7260987.1"/>
    </source>
</evidence>
<feature type="compositionally biased region" description="Pro residues" evidence="1">
    <location>
        <begin position="18"/>
        <end position="30"/>
    </location>
</feature>
<keyword evidence="4" id="KW-1185">Reference proteome</keyword>
<feature type="transmembrane region" description="Helical" evidence="2">
    <location>
        <begin position="281"/>
        <end position="301"/>
    </location>
</feature>
<feature type="transmembrane region" description="Helical" evidence="2">
    <location>
        <begin position="321"/>
        <end position="341"/>
    </location>
</feature>
<comment type="caution">
    <text evidence="3">The sequence shown here is derived from an EMBL/GenBank/DDBJ whole genome shotgun (WGS) entry which is preliminary data.</text>
</comment>
<feature type="region of interest" description="Disordered" evidence="1">
    <location>
        <begin position="1"/>
        <end position="172"/>
    </location>
</feature>
<gene>
    <name evidence="3" type="ORF">AAE3_LOCUS3275</name>
</gene>
<sequence>MPKFKFGRKTSTGSTPSPSTPDPFSSPPLAPAALMTQSVSPTKTKRFAMFRGARSKSMYDLDNPKVTPSKTHTPKASSLANLFFNLSGQSGSPRRTQSPGSGKQDAATIILASNHRTSADSDSIAKEKMDAQSSATSVTVDSPSPVRTSAASSVEKRSSKASLTGAASDKQEQEQVKEIEVLPPVPPVAVFVQPPTPVLPSFDAAVMNRLPSDPYEPKIPEVDEAKEVVAEVVAPAAHDPLCANLPLYSSSSDPGLRKYAEILQRTVRRIQADGTITQETAFRNTILIACFLYIIAAGVLLPRHHDSISSATGLPVEGWPALVSAGLLLVLAMLRAVIWVASRVGKSICDLDIEDVFSKGACVDANGRKMGEADMIVGGLIG</sequence>
<organism evidence="3 4">
    <name type="scientific">Cyclocybe aegerita</name>
    <name type="common">Black poplar mushroom</name>
    <name type="synonym">Agrocybe aegerita</name>
    <dbReference type="NCBI Taxonomy" id="1973307"/>
    <lineage>
        <taxon>Eukaryota</taxon>
        <taxon>Fungi</taxon>
        <taxon>Dikarya</taxon>
        <taxon>Basidiomycota</taxon>
        <taxon>Agaricomycotina</taxon>
        <taxon>Agaricomycetes</taxon>
        <taxon>Agaricomycetidae</taxon>
        <taxon>Agaricales</taxon>
        <taxon>Agaricineae</taxon>
        <taxon>Bolbitiaceae</taxon>
        <taxon>Cyclocybe</taxon>
    </lineage>
</organism>
<dbReference type="OrthoDB" id="3068110at2759"/>
<dbReference type="Proteomes" id="UP000467700">
    <property type="component" value="Unassembled WGS sequence"/>
</dbReference>
<feature type="compositionally biased region" description="Polar residues" evidence="1">
    <location>
        <begin position="131"/>
        <end position="152"/>
    </location>
</feature>
<dbReference type="AlphaFoldDB" id="A0A8S0XNA8"/>
<evidence type="ECO:0000256" key="1">
    <source>
        <dbReference type="SAM" id="MobiDB-lite"/>
    </source>
</evidence>
<dbReference type="EMBL" id="CACVBS010000031">
    <property type="protein sequence ID" value="CAA7260987.1"/>
    <property type="molecule type" value="Genomic_DNA"/>
</dbReference>